<organism evidence="2 3">
    <name type="scientific">Ensete ventricosum</name>
    <name type="common">Abyssinian banana</name>
    <name type="synonym">Musa ensete</name>
    <dbReference type="NCBI Taxonomy" id="4639"/>
    <lineage>
        <taxon>Eukaryota</taxon>
        <taxon>Viridiplantae</taxon>
        <taxon>Streptophyta</taxon>
        <taxon>Embryophyta</taxon>
        <taxon>Tracheophyta</taxon>
        <taxon>Spermatophyta</taxon>
        <taxon>Magnoliopsida</taxon>
        <taxon>Liliopsida</taxon>
        <taxon>Zingiberales</taxon>
        <taxon>Musaceae</taxon>
        <taxon>Ensete</taxon>
    </lineage>
</organism>
<dbReference type="AlphaFoldDB" id="A0A427A403"/>
<feature type="region of interest" description="Disordered" evidence="1">
    <location>
        <begin position="54"/>
        <end position="73"/>
    </location>
</feature>
<feature type="region of interest" description="Disordered" evidence="1">
    <location>
        <begin position="1"/>
        <end position="24"/>
    </location>
</feature>
<comment type="caution">
    <text evidence="2">The sequence shown here is derived from an EMBL/GenBank/DDBJ whole genome shotgun (WGS) entry which is preliminary data.</text>
</comment>
<dbReference type="EMBL" id="AMZH03003849">
    <property type="protein sequence ID" value="RRT70975.1"/>
    <property type="molecule type" value="Genomic_DNA"/>
</dbReference>
<evidence type="ECO:0000313" key="3">
    <source>
        <dbReference type="Proteomes" id="UP000287651"/>
    </source>
</evidence>
<accession>A0A427A403</accession>
<evidence type="ECO:0000256" key="1">
    <source>
        <dbReference type="SAM" id="MobiDB-lite"/>
    </source>
</evidence>
<name>A0A427A403_ENSVE</name>
<sequence length="153" mass="15945">MSMPASIGSARRGTPTKAPPSGMAPACKGALVGTSPIRAIARGVVAPATKKVVSGTQHRFDRTDDDKINNHKPCPRATTPVGDCPLMAGCPYKGVLVVVSRPLTGGLVHSRHPLAAGLAVGGRPVGKPTAGRSYIPVFQIRMEKMKEVKHPPL</sequence>
<dbReference type="Proteomes" id="UP000287651">
    <property type="component" value="Unassembled WGS sequence"/>
</dbReference>
<proteinExistence type="predicted"/>
<gene>
    <name evidence="2" type="ORF">B296_00024020</name>
</gene>
<feature type="compositionally biased region" description="Basic and acidic residues" evidence="1">
    <location>
        <begin position="58"/>
        <end position="69"/>
    </location>
</feature>
<evidence type="ECO:0000313" key="2">
    <source>
        <dbReference type="EMBL" id="RRT70975.1"/>
    </source>
</evidence>
<protein>
    <submittedName>
        <fullName evidence="2">Uncharacterized protein</fullName>
    </submittedName>
</protein>
<reference evidence="2 3" key="1">
    <citation type="journal article" date="2014" name="Agronomy (Basel)">
        <title>A Draft Genome Sequence for Ensete ventricosum, the Drought-Tolerant Tree Against Hunger.</title>
        <authorList>
            <person name="Harrison J."/>
            <person name="Moore K.A."/>
            <person name="Paszkiewicz K."/>
            <person name="Jones T."/>
            <person name="Grant M."/>
            <person name="Ambacheew D."/>
            <person name="Muzemil S."/>
            <person name="Studholme D.J."/>
        </authorList>
    </citation>
    <scope>NUCLEOTIDE SEQUENCE [LARGE SCALE GENOMIC DNA]</scope>
</reference>